<evidence type="ECO:0000313" key="1">
    <source>
        <dbReference type="EMBL" id="MFC0516618.1"/>
    </source>
</evidence>
<keyword evidence="2" id="KW-1185">Reference proteome</keyword>
<evidence type="ECO:0000313" key="2">
    <source>
        <dbReference type="Proteomes" id="UP001589828"/>
    </source>
</evidence>
<proteinExistence type="predicted"/>
<comment type="caution">
    <text evidence="1">The sequence shown here is derived from an EMBL/GenBank/DDBJ whole genome shotgun (WGS) entry which is preliminary data.</text>
</comment>
<sequence length="100" mass="11957">MDLILDLQEVKRANSYVVKHSHNKRHLLDYINGRPVKKGGDYWVKVCEDNGYAYFTHFNFFVNSNTLAIRYMDVVTGDYIPLDVLRKDKKRHKVLEYKYK</sequence>
<accession>A0ABV6LB10</accession>
<gene>
    <name evidence="1" type="ORF">ACFFGT_20595</name>
</gene>
<dbReference type="Proteomes" id="UP001589828">
    <property type="component" value="Unassembled WGS sequence"/>
</dbReference>
<protein>
    <submittedName>
        <fullName evidence="1">Uncharacterized protein</fullName>
    </submittedName>
</protein>
<dbReference type="EMBL" id="JBHLTS010000064">
    <property type="protein sequence ID" value="MFC0516618.1"/>
    <property type="molecule type" value="Genomic_DNA"/>
</dbReference>
<organism evidence="1 2">
    <name type="scientific">Mucilaginibacter angelicae</name>
    <dbReference type="NCBI Taxonomy" id="869718"/>
    <lineage>
        <taxon>Bacteria</taxon>
        <taxon>Pseudomonadati</taxon>
        <taxon>Bacteroidota</taxon>
        <taxon>Sphingobacteriia</taxon>
        <taxon>Sphingobacteriales</taxon>
        <taxon>Sphingobacteriaceae</taxon>
        <taxon>Mucilaginibacter</taxon>
    </lineage>
</organism>
<dbReference type="RefSeq" id="WP_377024392.1">
    <property type="nucleotide sequence ID" value="NZ_JBHLTS010000064.1"/>
</dbReference>
<reference evidence="1 2" key="1">
    <citation type="submission" date="2024-09" db="EMBL/GenBank/DDBJ databases">
        <authorList>
            <person name="Sun Q."/>
            <person name="Mori K."/>
        </authorList>
    </citation>
    <scope>NUCLEOTIDE SEQUENCE [LARGE SCALE GENOMIC DNA]</scope>
    <source>
        <strain evidence="1 2">NCAIM B.02415</strain>
    </source>
</reference>
<name>A0ABV6LB10_9SPHI</name>